<organism evidence="2 3">
    <name type="scientific">Opisthorchis viverrini</name>
    <name type="common">Southeast Asian liver fluke</name>
    <dbReference type="NCBI Taxonomy" id="6198"/>
    <lineage>
        <taxon>Eukaryota</taxon>
        <taxon>Metazoa</taxon>
        <taxon>Spiralia</taxon>
        <taxon>Lophotrochozoa</taxon>
        <taxon>Platyhelminthes</taxon>
        <taxon>Trematoda</taxon>
        <taxon>Digenea</taxon>
        <taxon>Opisthorchiida</taxon>
        <taxon>Opisthorchiata</taxon>
        <taxon>Opisthorchiidae</taxon>
        <taxon>Opisthorchis</taxon>
    </lineage>
</organism>
<evidence type="ECO:0000313" key="3">
    <source>
        <dbReference type="Proteomes" id="UP000054324"/>
    </source>
</evidence>
<keyword evidence="3" id="KW-1185">Reference proteome</keyword>
<dbReference type="KEGG" id="ovi:T265_07770"/>
<sequence>MNLEEVMPPFAHCFDNCARSFLNSWMTFLLANNVREKDATGLPSRLSVAEIAISDASVSSTKGILGSIVTKIASINSFFKLSNAFIADSGTGKAVLRALSVHHNPEGQKRSLENVDVLGPVKIRQEKPFLVAVVHYKLSRNTTTSSSSTQSDNGNEEDESYGKSSGFGTDRCKLTWIESDSSDLKTSPTLIKREDNQISAYTSTGCILIGTAPLRAYKQRHEDVPPTHQD</sequence>
<dbReference type="EMBL" id="KL596803">
    <property type="protein sequence ID" value="KER24629.1"/>
    <property type="molecule type" value="Genomic_DNA"/>
</dbReference>
<reference evidence="2 3" key="1">
    <citation type="submission" date="2013-11" db="EMBL/GenBank/DDBJ databases">
        <title>Opisthorchis viverrini - life in the bile duct.</title>
        <authorList>
            <person name="Young N.D."/>
            <person name="Nagarajan N."/>
            <person name="Lin S.J."/>
            <person name="Korhonen P.K."/>
            <person name="Jex A.R."/>
            <person name="Hall R.S."/>
            <person name="Safavi-Hemami H."/>
            <person name="Kaewkong W."/>
            <person name="Bertrand D."/>
            <person name="Gao S."/>
            <person name="Seet Q."/>
            <person name="Wongkham S."/>
            <person name="Teh B.T."/>
            <person name="Wongkham C."/>
            <person name="Intapan P.M."/>
            <person name="Maleewong W."/>
            <person name="Yang X."/>
            <person name="Hu M."/>
            <person name="Wang Z."/>
            <person name="Hofmann A."/>
            <person name="Sternberg P.W."/>
            <person name="Tan P."/>
            <person name="Wang J."/>
            <person name="Gasser R.B."/>
        </authorList>
    </citation>
    <scope>NUCLEOTIDE SEQUENCE [LARGE SCALE GENOMIC DNA]</scope>
</reference>
<accession>A0A075AAP4</accession>
<dbReference type="CTD" id="20321949"/>
<dbReference type="RefSeq" id="XP_009171639.1">
    <property type="nucleotide sequence ID" value="XM_009173375.1"/>
</dbReference>
<evidence type="ECO:0000256" key="1">
    <source>
        <dbReference type="SAM" id="MobiDB-lite"/>
    </source>
</evidence>
<dbReference type="AlphaFoldDB" id="A0A075AAP4"/>
<dbReference type="GeneID" id="20321949"/>
<dbReference type="Proteomes" id="UP000054324">
    <property type="component" value="Unassembled WGS sequence"/>
</dbReference>
<protein>
    <submittedName>
        <fullName evidence="2">Uncharacterized protein</fullName>
    </submittedName>
</protein>
<feature type="region of interest" description="Disordered" evidence="1">
    <location>
        <begin position="142"/>
        <end position="166"/>
    </location>
</feature>
<name>A0A075AAP4_OPIVI</name>
<evidence type="ECO:0000313" key="2">
    <source>
        <dbReference type="EMBL" id="KER24629.1"/>
    </source>
</evidence>
<proteinExistence type="predicted"/>
<gene>
    <name evidence="2" type="ORF">T265_07770</name>
</gene>